<keyword evidence="6 8" id="KW-0862">Zinc</keyword>
<dbReference type="EC" id="2.5.1.60" evidence="8"/>
<accession>A0ABQ9YMB5</accession>
<gene>
    <name evidence="10" type="ORF">BLNAU_209</name>
</gene>
<evidence type="ECO:0000259" key="9">
    <source>
        <dbReference type="Pfam" id="PF00432"/>
    </source>
</evidence>
<organism evidence="10 11">
    <name type="scientific">Blattamonas nauphoetae</name>
    <dbReference type="NCBI Taxonomy" id="2049346"/>
    <lineage>
        <taxon>Eukaryota</taxon>
        <taxon>Metamonada</taxon>
        <taxon>Preaxostyla</taxon>
        <taxon>Oxymonadida</taxon>
        <taxon>Blattamonas</taxon>
    </lineage>
</organism>
<reference evidence="10 11" key="1">
    <citation type="journal article" date="2022" name="bioRxiv">
        <title>Genomics of Preaxostyla Flagellates Illuminates Evolutionary Transitions and the Path Towards Mitochondrial Loss.</title>
        <authorList>
            <person name="Novak L.V.F."/>
            <person name="Treitli S.C."/>
            <person name="Pyrih J."/>
            <person name="Halakuc P."/>
            <person name="Pipaliya S.V."/>
            <person name="Vacek V."/>
            <person name="Brzon O."/>
            <person name="Soukal P."/>
            <person name="Eme L."/>
            <person name="Dacks J.B."/>
            <person name="Karnkowska A."/>
            <person name="Elias M."/>
            <person name="Hampl V."/>
        </authorList>
    </citation>
    <scope>NUCLEOTIDE SEQUENCE [LARGE SCALE GENOMIC DNA]</scope>
    <source>
        <strain evidence="10">NAU3</strain>
        <tissue evidence="10">Gut</tissue>
    </source>
</reference>
<keyword evidence="5" id="KW-0677">Repeat</keyword>
<sequence length="319" mass="35595">MFYKEKHINFITSLLDAQGHVTNVLAEHLKMNGLYWALSALDLLDALPQDEQRDFIREFVFSCFNDDGGFGGAKNHDSHILTTCSAVQISAILGFIHELDKDKIVEFIASLQKEDGSFTGDRYGEVDTRFSLCATLVLSLFDSITKINVDKAASFIKECRNWDGAFGQVPGSESHGGQIFCCVGSLIHLNRMDVIEKDKLIWWLCERQTESGGLCGRPEKDPDVCYSWWNLSAIAALNATEAISTEALIRFILKSQDDEKGGIADSPDNVADVYHTNFGIAGLSLMHFPDIHQQINPEFALTERALRTVPYLSHRKSPT</sequence>
<keyword evidence="2 8" id="KW-0637">Prenyltransferase</keyword>
<comment type="similarity">
    <text evidence="1 8">Belongs to the protein prenyltransferase subunit beta family.</text>
</comment>
<comment type="function">
    <text evidence="8">Catalyzes the transfer of a geranylgeranyl moiety from geranylgeranyl diphosphate to both cysteines of proteins with the C-terminal sequence -XXCC, -XCXC and -CCXX.</text>
</comment>
<keyword evidence="11" id="KW-1185">Reference proteome</keyword>
<comment type="catalytic activity">
    <reaction evidence="7 8">
        <text>geranylgeranyl diphosphate + L-cysteinyl-[protein] = S-geranylgeranyl-L-cysteinyl-[protein] + diphosphate</text>
        <dbReference type="Rhea" id="RHEA:21240"/>
        <dbReference type="Rhea" id="RHEA-COMP:10131"/>
        <dbReference type="Rhea" id="RHEA-COMP:11537"/>
        <dbReference type="ChEBI" id="CHEBI:29950"/>
        <dbReference type="ChEBI" id="CHEBI:33019"/>
        <dbReference type="ChEBI" id="CHEBI:57533"/>
        <dbReference type="ChEBI" id="CHEBI:86021"/>
        <dbReference type="EC" id="2.5.1.60"/>
    </reaction>
</comment>
<proteinExistence type="inferred from homology"/>
<dbReference type="Proteomes" id="UP001281761">
    <property type="component" value="Unassembled WGS sequence"/>
</dbReference>
<evidence type="ECO:0000256" key="4">
    <source>
        <dbReference type="ARBA" id="ARBA00022723"/>
    </source>
</evidence>
<dbReference type="EMBL" id="JARBJD010000001">
    <property type="protein sequence ID" value="KAK2964908.1"/>
    <property type="molecule type" value="Genomic_DNA"/>
</dbReference>
<feature type="domain" description="Prenyltransferase alpha-alpha toroid" evidence="9">
    <location>
        <begin position="2"/>
        <end position="300"/>
    </location>
</feature>
<dbReference type="PANTHER" id="PTHR11774">
    <property type="entry name" value="GERANYLGERANYL TRANSFERASE TYPE BETA SUBUNIT"/>
    <property type="match status" value="1"/>
</dbReference>
<keyword evidence="3 8" id="KW-0808">Transferase</keyword>
<dbReference type="PANTHER" id="PTHR11774:SF11">
    <property type="entry name" value="GERANYLGERANYL TRANSFERASE TYPE-2 SUBUNIT BETA"/>
    <property type="match status" value="1"/>
</dbReference>
<evidence type="ECO:0000256" key="5">
    <source>
        <dbReference type="ARBA" id="ARBA00022737"/>
    </source>
</evidence>
<protein>
    <recommendedName>
        <fullName evidence="8">Geranylgeranyl transferase type-2 subunit beta</fullName>
        <ecNumber evidence="8">2.5.1.60</ecNumber>
    </recommendedName>
</protein>
<comment type="caution">
    <text evidence="10">The sequence shown here is derived from an EMBL/GenBank/DDBJ whole genome shotgun (WGS) entry which is preliminary data.</text>
</comment>
<dbReference type="CDD" id="cd02894">
    <property type="entry name" value="GGTase-II"/>
    <property type="match status" value="1"/>
</dbReference>
<name>A0ABQ9YMB5_9EUKA</name>
<dbReference type="InterPro" id="IPR001330">
    <property type="entry name" value="Prenyltrans"/>
</dbReference>
<evidence type="ECO:0000256" key="2">
    <source>
        <dbReference type="ARBA" id="ARBA00022602"/>
    </source>
</evidence>
<evidence type="ECO:0000313" key="10">
    <source>
        <dbReference type="EMBL" id="KAK2964908.1"/>
    </source>
</evidence>
<evidence type="ECO:0000256" key="3">
    <source>
        <dbReference type="ARBA" id="ARBA00022679"/>
    </source>
</evidence>
<dbReference type="Pfam" id="PF00432">
    <property type="entry name" value="Prenyltrans"/>
    <property type="match status" value="1"/>
</dbReference>
<evidence type="ECO:0000256" key="1">
    <source>
        <dbReference type="ARBA" id="ARBA00010497"/>
    </source>
</evidence>
<dbReference type="InterPro" id="IPR026873">
    <property type="entry name" value="Ptb1"/>
</dbReference>
<evidence type="ECO:0000313" key="11">
    <source>
        <dbReference type="Proteomes" id="UP001281761"/>
    </source>
</evidence>
<evidence type="ECO:0000256" key="8">
    <source>
        <dbReference type="RuleBase" id="RU365076"/>
    </source>
</evidence>
<dbReference type="Gene3D" id="1.50.10.20">
    <property type="match status" value="1"/>
</dbReference>
<keyword evidence="4 8" id="KW-0479">Metal-binding</keyword>
<dbReference type="SUPFAM" id="SSF48239">
    <property type="entry name" value="Terpenoid cyclases/Protein prenyltransferases"/>
    <property type="match status" value="1"/>
</dbReference>
<evidence type="ECO:0000256" key="6">
    <source>
        <dbReference type="ARBA" id="ARBA00022833"/>
    </source>
</evidence>
<dbReference type="InterPro" id="IPR045089">
    <property type="entry name" value="PGGT1B-like"/>
</dbReference>
<dbReference type="InterPro" id="IPR008930">
    <property type="entry name" value="Terpenoid_cyclase/PrenylTrfase"/>
</dbReference>
<comment type="cofactor">
    <cofactor evidence="8">
        <name>Zn(2+)</name>
        <dbReference type="ChEBI" id="CHEBI:29105"/>
    </cofactor>
    <text evidence="8">Binds 1 zinc ion per subunit.</text>
</comment>
<dbReference type="GO" id="GO:0004663">
    <property type="term" value="F:Rab geranylgeranyltransferase activity"/>
    <property type="evidence" value="ECO:0007669"/>
    <property type="project" value="UniProtKB-EC"/>
</dbReference>
<evidence type="ECO:0000256" key="7">
    <source>
        <dbReference type="ARBA" id="ARBA00047658"/>
    </source>
</evidence>